<dbReference type="Proteomes" id="UP000828941">
    <property type="component" value="Chromosome 9"/>
</dbReference>
<dbReference type="EMBL" id="CM039434">
    <property type="protein sequence ID" value="KAI4324296.1"/>
    <property type="molecule type" value="Genomic_DNA"/>
</dbReference>
<gene>
    <name evidence="1" type="ORF">L6164_023847</name>
</gene>
<protein>
    <submittedName>
        <fullName evidence="1">Uncharacterized protein</fullName>
    </submittedName>
</protein>
<proteinExistence type="predicted"/>
<keyword evidence="2" id="KW-1185">Reference proteome</keyword>
<evidence type="ECO:0000313" key="1">
    <source>
        <dbReference type="EMBL" id="KAI4324296.1"/>
    </source>
</evidence>
<accession>A0ACB9ML29</accession>
<name>A0ACB9ML29_BAUVA</name>
<evidence type="ECO:0000313" key="2">
    <source>
        <dbReference type="Proteomes" id="UP000828941"/>
    </source>
</evidence>
<reference evidence="1 2" key="1">
    <citation type="journal article" date="2022" name="DNA Res.">
        <title>Chromosomal-level genome assembly of the orchid tree Bauhinia variegata (Leguminosae; Cercidoideae) supports the allotetraploid origin hypothesis of Bauhinia.</title>
        <authorList>
            <person name="Zhong Y."/>
            <person name="Chen Y."/>
            <person name="Zheng D."/>
            <person name="Pang J."/>
            <person name="Liu Y."/>
            <person name="Luo S."/>
            <person name="Meng S."/>
            <person name="Qian L."/>
            <person name="Wei D."/>
            <person name="Dai S."/>
            <person name="Zhou R."/>
        </authorList>
    </citation>
    <scope>NUCLEOTIDE SEQUENCE [LARGE SCALE GENOMIC DNA]</scope>
    <source>
        <strain evidence="1">BV-YZ2020</strain>
    </source>
</reference>
<organism evidence="1 2">
    <name type="scientific">Bauhinia variegata</name>
    <name type="common">Purple orchid tree</name>
    <name type="synonym">Phanera variegata</name>
    <dbReference type="NCBI Taxonomy" id="167791"/>
    <lineage>
        <taxon>Eukaryota</taxon>
        <taxon>Viridiplantae</taxon>
        <taxon>Streptophyta</taxon>
        <taxon>Embryophyta</taxon>
        <taxon>Tracheophyta</taxon>
        <taxon>Spermatophyta</taxon>
        <taxon>Magnoliopsida</taxon>
        <taxon>eudicotyledons</taxon>
        <taxon>Gunneridae</taxon>
        <taxon>Pentapetalae</taxon>
        <taxon>rosids</taxon>
        <taxon>fabids</taxon>
        <taxon>Fabales</taxon>
        <taxon>Fabaceae</taxon>
        <taxon>Cercidoideae</taxon>
        <taxon>Cercideae</taxon>
        <taxon>Bauhiniinae</taxon>
        <taxon>Bauhinia</taxon>
    </lineage>
</organism>
<comment type="caution">
    <text evidence="1">The sequence shown here is derived from an EMBL/GenBank/DDBJ whole genome shotgun (WGS) entry which is preliminary data.</text>
</comment>
<sequence>MTNGNFVFLLTSFFLFFPLHLLPSCKHRTNVKVVTLKNSSNSKVAQMGRSFSKGGKKSSNNQKIPMAQCHLQILCSSSCRNSSHSICTGVNFRAIEVLQTIKESIVGEVNSMGEIGSSVRHGYSSIWRKQKMYHKDKNQREYFAFSSL</sequence>